<feature type="region of interest" description="Disordered" evidence="2">
    <location>
        <begin position="97"/>
        <end position="137"/>
    </location>
</feature>
<evidence type="ECO:0000313" key="5">
    <source>
        <dbReference type="EMBL" id="KAG5857360.1"/>
    </source>
</evidence>
<evidence type="ECO:0008006" key="7">
    <source>
        <dbReference type="Google" id="ProtNLM"/>
    </source>
</evidence>
<dbReference type="InterPro" id="IPR006578">
    <property type="entry name" value="MADF-dom"/>
</dbReference>
<dbReference type="GO" id="GO:0006357">
    <property type="term" value="P:regulation of transcription by RNA polymerase II"/>
    <property type="evidence" value="ECO:0007669"/>
    <property type="project" value="TreeGrafter"/>
</dbReference>
<dbReference type="PROSITE" id="PS51031">
    <property type="entry name" value="BESS"/>
    <property type="match status" value="1"/>
</dbReference>
<evidence type="ECO:0000256" key="1">
    <source>
        <dbReference type="PROSITE-ProRule" id="PRU00371"/>
    </source>
</evidence>
<keyword evidence="1" id="KW-0539">Nucleus</keyword>
<dbReference type="EMBL" id="JAFIRN010000001">
    <property type="protein sequence ID" value="KAG5857360.1"/>
    <property type="molecule type" value="Genomic_DNA"/>
</dbReference>
<dbReference type="PANTHER" id="PTHR12243:SF48">
    <property type="entry name" value="MADF DOMAIN-CONTAINING PROTEIN"/>
    <property type="match status" value="1"/>
</dbReference>
<protein>
    <recommendedName>
        <fullName evidence="7">MADF domain-containing protein</fullName>
    </recommendedName>
</protein>
<sequence length="297" mass="33809">MEERLIAAVMTFPELYNPAMREYKDGNRRAVAWRCIALQVPISEEDAKKKWRNLRDRYRKEHMAEKKRRSRSAEEPRRTWKFMPLLHFLDPYVKDRPTSSNMRHGEGASETDSFSASEPSPILSDAEVPSCSTATNPDISLVMRPVTSQENFCELTPQENFCGVTPGPVMPFECPRMPTPGPSQPLQRPCPATPEPLQSPSKPLHEGSRPSRPKRGHTELSEFEAQVMNTLSSRPDEEEHFGLSLAATLRRLPPSKRRLLRCHIEQLVYEVEFGDGLCNRGYALTSLSHRNTPPQSD</sequence>
<comment type="caution">
    <text evidence="5">The sequence shown here is derived from an EMBL/GenBank/DDBJ whole genome shotgun (WGS) entry which is preliminary data.</text>
</comment>
<evidence type="ECO:0000259" key="3">
    <source>
        <dbReference type="PROSITE" id="PS51029"/>
    </source>
</evidence>
<gene>
    <name evidence="5" type="ORF">ANANG_G00018640</name>
</gene>
<evidence type="ECO:0000313" key="6">
    <source>
        <dbReference type="Proteomes" id="UP001044222"/>
    </source>
</evidence>
<dbReference type="InterPro" id="IPR039353">
    <property type="entry name" value="TF_Adf1"/>
</dbReference>
<evidence type="ECO:0000259" key="4">
    <source>
        <dbReference type="PROSITE" id="PS51031"/>
    </source>
</evidence>
<feature type="compositionally biased region" description="Basic and acidic residues" evidence="2">
    <location>
        <begin position="97"/>
        <end position="107"/>
    </location>
</feature>
<dbReference type="AlphaFoldDB" id="A0A9D3MZ54"/>
<dbReference type="InterPro" id="IPR004210">
    <property type="entry name" value="BESS_motif"/>
</dbReference>
<dbReference type="GO" id="GO:0005634">
    <property type="term" value="C:nucleus"/>
    <property type="evidence" value="ECO:0007669"/>
    <property type="project" value="UniProtKB-SubCell"/>
</dbReference>
<dbReference type="PROSITE" id="PS51029">
    <property type="entry name" value="MADF"/>
    <property type="match status" value="1"/>
</dbReference>
<evidence type="ECO:0000256" key="2">
    <source>
        <dbReference type="SAM" id="MobiDB-lite"/>
    </source>
</evidence>
<dbReference type="Proteomes" id="UP001044222">
    <property type="component" value="Unassembled WGS sequence"/>
</dbReference>
<accession>A0A9D3MZ54</accession>
<dbReference type="SMART" id="SM00595">
    <property type="entry name" value="MADF"/>
    <property type="match status" value="1"/>
</dbReference>
<keyword evidence="6" id="KW-1185">Reference proteome</keyword>
<organism evidence="5 6">
    <name type="scientific">Anguilla anguilla</name>
    <name type="common">European freshwater eel</name>
    <name type="synonym">Muraena anguilla</name>
    <dbReference type="NCBI Taxonomy" id="7936"/>
    <lineage>
        <taxon>Eukaryota</taxon>
        <taxon>Metazoa</taxon>
        <taxon>Chordata</taxon>
        <taxon>Craniata</taxon>
        <taxon>Vertebrata</taxon>
        <taxon>Euteleostomi</taxon>
        <taxon>Actinopterygii</taxon>
        <taxon>Neopterygii</taxon>
        <taxon>Teleostei</taxon>
        <taxon>Anguilliformes</taxon>
        <taxon>Anguillidae</taxon>
        <taxon>Anguilla</taxon>
    </lineage>
</organism>
<dbReference type="PANTHER" id="PTHR12243">
    <property type="entry name" value="MADF DOMAIN TRANSCRIPTION FACTOR"/>
    <property type="match status" value="1"/>
</dbReference>
<feature type="region of interest" description="Disordered" evidence="2">
    <location>
        <begin position="175"/>
        <end position="220"/>
    </location>
</feature>
<dbReference type="Pfam" id="PF10545">
    <property type="entry name" value="MADF_DNA_bdg"/>
    <property type="match status" value="1"/>
</dbReference>
<name>A0A9D3MZ54_ANGAN</name>
<feature type="domain" description="MADF" evidence="3">
    <location>
        <begin position="4"/>
        <end position="94"/>
    </location>
</feature>
<comment type="subcellular location">
    <subcellularLocation>
        <location evidence="1">Nucleus</location>
    </subcellularLocation>
</comment>
<dbReference type="GO" id="GO:0005667">
    <property type="term" value="C:transcription regulator complex"/>
    <property type="evidence" value="ECO:0007669"/>
    <property type="project" value="TreeGrafter"/>
</dbReference>
<dbReference type="GO" id="GO:0003677">
    <property type="term" value="F:DNA binding"/>
    <property type="evidence" value="ECO:0007669"/>
    <property type="project" value="InterPro"/>
</dbReference>
<reference evidence="5" key="1">
    <citation type="submission" date="2021-01" db="EMBL/GenBank/DDBJ databases">
        <title>A chromosome-scale assembly of European eel, Anguilla anguilla.</title>
        <authorList>
            <person name="Henkel C."/>
            <person name="Jong-Raadsen S.A."/>
            <person name="Dufour S."/>
            <person name="Weltzien F.-A."/>
            <person name="Palstra A.P."/>
            <person name="Pelster B."/>
            <person name="Spaink H.P."/>
            <person name="Van Den Thillart G.E."/>
            <person name="Jansen H."/>
            <person name="Zahm M."/>
            <person name="Klopp C."/>
            <person name="Cedric C."/>
            <person name="Louis A."/>
            <person name="Berthelot C."/>
            <person name="Parey E."/>
            <person name="Roest Crollius H."/>
            <person name="Montfort J."/>
            <person name="Robinson-Rechavi M."/>
            <person name="Bucao C."/>
            <person name="Bouchez O."/>
            <person name="Gislard M."/>
            <person name="Lluch J."/>
            <person name="Milhes M."/>
            <person name="Lampietro C."/>
            <person name="Lopez Roques C."/>
            <person name="Donnadieu C."/>
            <person name="Braasch I."/>
            <person name="Desvignes T."/>
            <person name="Postlethwait J."/>
            <person name="Bobe J."/>
            <person name="Guiguen Y."/>
            <person name="Dirks R."/>
        </authorList>
    </citation>
    <scope>NUCLEOTIDE SEQUENCE</scope>
    <source>
        <strain evidence="5">Tag_6206</strain>
        <tissue evidence="5">Liver</tissue>
    </source>
</reference>
<feature type="domain" description="BESS" evidence="4">
    <location>
        <begin position="235"/>
        <end position="274"/>
    </location>
</feature>
<proteinExistence type="predicted"/>